<comment type="caution">
    <text evidence="1">The sequence shown here is derived from an EMBL/GenBank/DDBJ whole genome shotgun (WGS) entry which is preliminary data.</text>
</comment>
<accession>A0AA88LJU7</accession>
<gene>
    <name evidence="1" type="ORF">Q7C36_021519</name>
</gene>
<reference evidence="1" key="1">
    <citation type="submission" date="2023-08" db="EMBL/GenBank/DDBJ databases">
        <title>Pelteobagrus vachellii genome.</title>
        <authorList>
            <person name="Liu H."/>
        </authorList>
    </citation>
    <scope>NUCLEOTIDE SEQUENCE</scope>
    <source>
        <strain evidence="1">PRFRI_2022a</strain>
        <tissue evidence="1">Muscle</tissue>
    </source>
</reference>
<dbReference type="AlphaFoldDB" id="A0AA88LJU7"/>
<dbReference type="Proteomes" id="UP001187315">
    <property type="component" value="Unassembled WGS sequence"/>
</dbReference>
<sequence length="102" mass="11730">MAISCEPSAHQLQLPSFSKHMKPSLSHLINSKWTKLAARDRFAKHQRRNATCSAALPFVFQECVFSSEDSRRARTRRRSSHAEEGIESSVPWIYCRLLRFPG</sequence>
<protein>
    <submittedName>
        <fullName evidence="1">Uncharacterized protein</fullName>
    </submittedName>
</protein>
<evidence type="ECO:0000313" key="2">
    <source>
        <dbReference type="Proteomes" id="UP001187315"/>
    </source>
</evidence>
<keyword evidence="2" id="KW-1185">Reference proteome</keyword>
<proteinExistence type="predicted"/>
<evidence type="ECO:0000313" key="1">
    <source>
        <dbReference type="EMBL" id="KAK2819873.1"/>
    </source>
</evidence>
<name>A0AA88LJU7_TACVA</name>
<organism evidence="1 2">
    <name type="scientific">Tachysurus vachellii</name>
    <name type="common">Darkbarbel catfish</name>
    <name type="synonym">Pelteobagrus vachellii</name>
    <dbReference type="NCBI Taxonomy" id="175792"/>
    <lineage>
        <taxon>Eukaryota</taxon>
        <taxon>Metazoa</taxon>
        <taxon>Chordata</taxon>
        <taxon>Craniata</taxon>
        <taxon>Vertebrata</taxon>
        <taxon>Euteleostomi</taxon>
        <taxon>Actinopterygii</taxon>
        <taxon>Neopterygii</taxon>
        <taxon>Teleostei</taxon>
        <taxon>Ostariophysi</taxon>
        <taxon>Siluriformes</taxon>
        <taxon>Bagridae</taxon>
        <taxon>Tachysurus</taxon>
    </lineage>
</organism>
<dbReference type="EMBL" id="JAVHJS010000023">
    <property type="protein sequence ID" value="KAK2819873.1"/>
    <property type="molecule type" value="Genomic_DNA"/>
</dbReference>